<dbReference type="Gene3D" id="1.10.10.10">
    <property type="entry name" value="Winged helix-like DNA-binding domain superfamily/Winged helix DNA-binding domain"/>
    <property type="match status" value="1"/>
</dbReference>
<dbReference type="SUPFAM" id="SSF46894">
    <property type="entry name" value="C-terminal effector domain of the bipartite response regulators"/>
    <property type="match status" value="1"/>
</dbReference>
<dbReference type="SUPFAM" id="SSF48452">
    <property type="entry name" value="TPR-like"/>
    <property type="match status" value="1"/>
</dbReference>
<gene>
    <name evidence="2" type="ORF">ACFOW8_23560</name>
</gene>
<reference evidence="3" key="1">
    <citation type="journal article" date="2019" name="Int. J. Syst. Evol. Microbiol.">
        <title>The Global Catalogue of Microorganisms (GCM) 10K type strain sequencing project: providing services to taxonomists for standard genome sequencing and annotation.</title>
        <authorList>
            <consortium name="The Broad Institute Genomics Platform"/>
            <consortium name="The Broad Institute Genome Sequencing Center for Infectious Disease"/>
            <person name="Wu L."/>
            <person name="Ma J."/>
        </authorList>
    </citation>
    <scope>NUCLEOTIDE SEQUENCE [LARGE SCALE GENOMIC DNA]</scope>
    <source>
        <strain evidence="3">CGMCC 4.7204</strain>
    </source>
</reference>
<proteinExistence type="predicted"/>
<dbReference type="InterPro" id="IPR036388">
    <property type="entry name" value="WH-like_DNA-bd_sf"/>
</dbReference>
<accession>A0ABV8LAM7</accession>
<dbReference type="EMBL" id="JBHSBA010000015">
    <property type="protein sequence ID" value="MFC4127907.1"/>
    <property type="molecule type" value="Genomic_DNA"/>
</dbReference>
<dbReference type="InterPro" id="IPR051677">
    <property type="entry name" value="AfsR-DnrI-RedD_regulator"/>
</dbReference>
<evidence type="ECO:0000259" key="1">
    <source>
        <dbReference type="SMART" id="SM01043"/>
    </source>
</evidence>
<evidence type="ECO:0000313" key="3">
    <source>
        <dbReference type="Proteomes" id="UP001595767"/>
    </source>
</evidence>
<dbReference type="InterPro" id="IPR011990">
    <property type="entry name" value="TPR-like_helical_dom_sf"/>
</dbReference>
<dbReference type="Gene3D" id="1.25.40.10">
    <property type="entry name" value="Tetratricopeptide repeat domain"/>
    <property type="match status" value="1"/>
</dbReference>
<dbReference type="PANTHER" id="PTHR35807">
    <property type="entry name" value="TRANSCRIPTIONAL REGULATOR REDD-RELATED"/>
    <property type="match status" value="1"/>
</dbReference>
<sequence>MPISAPHTTPSTGHWCLAADAPYRVEFFGPFQVTRSDQAIGYPRWPRASARKLLQWFLLNPLTPRSGAALAEILWPDQPHARRSSTLRVTVHCLRQLLEPSANPRQSTFVLVDEHGRYLFDPAGHWWTDLLEVEHLLRHADAARAAGNDAVAIGSYQRALRYHERGFLPEGVYEDAIAGHRDAAERQHRTILTHLLELSQAIGLDFEVGQLAAKLLDRDPYSEAAVLALAGASVRQGDTVRAVAVLDRFIHTVRSELATSPSEQVLALRQRAHGAG</sequence>
<dbReference type="Pfam" id="PF03704">
    <property type="entry name" value="BTAD"/>
    <property type="match status" value="1"/>
</dbReference>
<keyword evidence="3" id="KW-1185">Reference proteome</keyword>
<protein>
    <submittedName>
        <fullName evidence="2">BTAD domain-containing putative transcriptional regulator</fullName>
    </submittedName>
</protein>
<comment type="caution">
    <text evidence="2">The sequence shown here is derived from an EMBL/GenBank/DDBJ whole genome shotgun (WGS) entry which is preliminary data.</text>
</comment>
<organism evidence="2 3">
    <name type="scientific">Nocardia rhizosphaerae</name>
    <dbReference type="NCBI Taxonomy" id="1691571"/>
    <lineage>
        <taxon>Bacteria</taxon>
        <taxon>Bacillati</taxon>
        <taxon>Actinomycetota</taxon>
        <taxon>Actinomycetes</taxon>
        <taxon>Mycobacteriales</taxon>
        <taxon>Nocardiaceae</taxon>
        <taxon>Nocardia</taxon>
    </lineage>
</organism>
<evidence type="ECO:0000313" key="2">
    <source>
        <dbReference type="EMBL" id="MFC4127907.1"/>
    </source>
</evidence>
<name>A0ABV8LAM7_9NOCA</name>
<dbReference type="RefSeq" id="WP_378553627.1">
    <property type="nucleotide sequence ID" value="NZ_JBHSBA010000015.1"/>
</dbReference>
<feature type="domain" description="Bacterial transcriptional activator" evidence="1">
    <location>
        <begin position="128"/>
        <end position="273"/>
    </location>
</feature>
<dbReference type="InterPro" id="IPR005158">
    <property type="entry name" value="BTAD"/>
</dbReference>
<dbReference type="Proteomes" id="UP001595767">
    <property type="component" value="Unassembled WGS sequence"/>
</dbReference>
<dbReference type="SMART" id="SM01043">
    <property type="entry name" value="BTAD"/>
    <property type="match status" value="1"/>
</dbReference>
<dbReference type="InterPro" id="IPR016032">
    <property type="entry name" value="Sig_transdc_resp-reg_C-effctor"/>
</dbReference>